<reference evidence="1 2" key="2">
    <citation type="journal article" date="2021" name="Genomics">
        <title>High-quality reference genome for Clonorchis sinensis.</title>
        <authorList>
            <person name="Young N.D."/>
            <person name="Stroehlein A.J."/>
            <person name="Kinkar L."/>
            <person name="Wang T."/>
            <person name="Sohn W.M."/>
            <person name="Chang B.C.H."/>
            <person name="Kaur P."/>
            <person name="Weisz D."/>
            <person name="Dudchenko O."/>
            <person name="Aiden E.L."/>
            <person name="Korhonen P.K."/>
            <person name="Gasser R.B."/>
        </authorList>
    </citation>
    <scope>NUCLEOTIDE SEQUENCE [LARGE SCALE GENOMIC DNA]</scope>
    <source>
        <strain evidence="1">Cs-k2</strain>
    </source>
</reference>
<reference evidence="1 2" key="1">
    <citation type="journal article" date="2018" name="Biotechnol. Adv.">
        <title>Improved genomic resources and new bioinformatic workflow for the carcinogenic parasite Clonorchis sinensis: Biotechnological implications.</title>
        <authorList>
            <person name="Wang D."/>
            <person name="Korhonen P.K."/>
            <person name="Gasser R.B."/>
            <person name="Young N.D."/>
        </authorList>
    </citation>
    <scope>NUCLEOTIDE SEQUENCE [LARGE SCALE GENOMIC DNA]</scope>
    <source>
        <strain evidence="1">Cs-k2</strain>
    </source>
</reference>
<sequence length="115" mass="13083">MFHLNPNCTHQFDFDEKLTWKPAESLIYDVLMTLLCIASAFVGARWPNWLEPEFTDRKGRGSNRTSASRLPPSRLGQLDSIPALVQPSGGMAARHRKGATAERLFFQISFKRNYV</sequence>
<gene>
    <name evidence="1" type="ORF">CSKR_104249</name>
</gene>
<accession>A0A419QCZ0</accession>
<name>A0A419QCZ0_CLOSI</name>
<dbReference type="EMBL" id="NIRI02000056">
    <property type="protein sequence ID" value="KAG5442752.1"/>
    <property type="molecule type" value="Genomic_DNA"/>
</dbReference>
<dbReference type="InParanoid" id="A0A419QCZ0"/>
<organism evidence="1 2">
    <name type="scientific">Clonorchis sinensis</name>
    <name type="common">Chinese liver fluke</name>
    <dbReference type="NCBI Taxonomy" id="79923"/>
    <lineage>
        <taxon>Eukaryota</taxon>
        <taxon>Metazoa</taxon>
        <taxon>Spiralia</taxon>
        <taxon>Lophotrochozoa</taxon>
        <taxon>Platyhelminthes</taxon>
        <taxon>Trematoda</taxon>
        <taxon>Digenea</taxon>
        <taxon>Opisthorchiida</taxon>
        <taxon>Opisthorchiata</taxon>
        <taxon>Opisthorchiidae</taxon>
        <taxon>Clonorchis</taxon>
    </lineage>
</organism>
<comment type="caution">
    <text evidence="1">The sequence shown here is derived from an EMBL/GenBank/DDBJ whole genome shotgun (WGS) entry which is preliminary data.</text>
</comment>
<evidence type="ECO:0000313" key="1">
    <source>
        <dbReference type="EMBL" id="KAG5442752.1"/>
    </source>
</evidence>
<dbReference type="AlphaFoldDB" id="A0A419QCZ0"/>
<keyword evidence="2" id="KW-1185">Reference proteome</keyword>
<evidence type="ECO:0000313" key="2">
    <source>
        <dbReference type="Proteomes" id="UP000286415"/>
    </source>
</evidence>
<protein>
    <submittedName>
        <fullName evidence="1">Uncharacterized protein</fullName>
    </submittedName>
</protein>
<proteinExistence type="predicted"/>
<dbReference type="Proteomes" id="UP000286415">
    <property type="component" value="Unassembled WGS sequence"/>
</dbReference>